<feature type="chain" id="PRO_5034721692" evidence="1">
    <location>
        <begin position="18"/>
        <end position="55"/>
    </location>
</feature>
<feature type="signal peptide" evidence="1">
    <location>
        <begin position="1"/>
        <end position="17"/>
    </location>
</feature>
<evidence type="ECO:0000313" key="2">
    <source>
        <dbReference type="EMBL" id="KAF6830379.1"/>
    </source>
</evidence>
<name>A0A8H6KEZ0_9PEZI</name>
<dbReference type="OrthoDB" id="4829994at2759"/>
<evidence type="ECO:0000313" key="3">
    <source>
        <dbReference type="Proteomes" id="UP000639643"/>
    </source>
</evidence>
<dbReference type="EMBL" id="WIGM01000286">
    <property type="protein sequence ID" value="KAF6830379.1"/>
    <property type="molecule type" value="Genomic_DNA"/>
</dbReference>
<sequence>MQFKVALALLFASIAAAAPPVTDPNLLAREPQSQASCCSFIPGTCNCGCVSSHLA</sequence>
<keyword evidence="3" id="KW-1185">Reference proteome</keyword>
<accession>A0A8H6KEZ0</accession>
<proteinExistence type="predicted"/>
<gene>
    <name evidence="2" type="ORF">CMUS01_07786</name>
</gene>
<evidence type="ECO:0000256" key="1">
    <source>
        <dbReference type="SAM" id="SignalP"/>
    </source>
</evidence>
<dbReference type="Proteomes" id="UP000639643">
    <property type="component" value="Unassembled WGS sequence"/>
</dbReference>
<reference evidence="2" key="1">
    <citation type="journal article" date="2020" name="Phytopathology">
        <title>Genome Sequence Resources of Colletotrichum truncatum, C. plurivorum, C. musicola, and C. sojae: Four Species Pathogenic to Soybean (Glycine max).</title>
        <authorList>
            <person name="Rogerio F."/>
            <person name="Boufleur T.R."/>
            <person name="Ciampi-Guillardi M."/>
            <person name="Sukno S.A."/>
            <person name="Thon M.R."/>
            <person name="Massola Junior N.S."/>
            <person name="Baroncelli R."/>
        </authorList>
    </citation>
    <scope>NUCLEOTIDE SEQUENCE</scope>
    <source>
        <strain evidence="2">LFN0074</strain>
    </source>
</reference>
<dbReference type="AlphaFoldDB" id="A0A8H6KEZ0"/>
<keyword evidence="1" id="KW-0732">Signal</keyword>
<organism evidence="2 3">
    <name type="scientific">Colletotrichum musicola</name>
    <dbReference type="NCBI Taxonomy" id="2175873"/>
    <lineage>
        <taxon>Eukaryota</taxon>
        <taxon>Fungi</taxon>
        <taxon>Dikarya</taxon>
        <taxon>Ascomycota</taxon>
        <taxon>Pezizomycotina</taxon>
        <taxon>Sordariomycetes</taxon>
        <taxon>Hypocreomycetidae</taxon>
        <taxon>Glomerellales</taxon>
        <taxon>Glomerellaceae</taxon>
        <taxon>Colletotrichum</taxon>
        <taxon>Colletotrichum orchidearum species complex</taxon>
    </lineage>
</organism>
<protein>
    <submittedName>
        <fullName evidence="2">Uncharacterized protein</fullName>
    </submittedName>
</protein>
<comment type="caution">
    <text evidence="2">The sequence shown here is derived from an EMBL/GenBank/DDBJ whole genome shotgun (WGS) entry which is preliminary data.</text>
</comment>